<feature type="compositionally biased region" description="Pro residues" evidence="1">
    <location>
        <begin position="42"/>
        <end position="67"/>
    </location>
</feature>
<gene>
    <name evidence="3" type="ORF">Vafri_7274</name>
</gene>
<evidence type="ECO:0008006" key="5">
    <source>
        <dbReference type="Google" id="ProtNLM"/>
    </source>
</evidence>
<keyword evidence="4" id="KW-1185">Reference proteome</keyword>
<feature type="transmembrane region" description="Helical" evidence="2">
    <location>
        <begin position="173"/>
        <end position="195"/>
    </location>
</feature>
<feature type="compositionally biased region" description="Low complexity" evidence="1">
    <location>
        <begin position="32"/>
        <end position="41"/>
    </location>
</feature>
<dbReference type="PANTHER" id="PTHR35283:SF3">
    <property type="entry name" value="T12C22.21 PROTEIN"/>
    <property type="match status" value="1"/>
</dbReference>
<dbReference type="EMBL" id="BNCO01000010">
    <property type="protein sequence ID" value="GIL51201.1"/>
    <property type="molecule type" value="Genomic_DNA"/>
</dbReference>
<dbReference type="InterPro" id="IPR021414">
    <property type="entry name" value="DUF3054"/>
</dbReference>
<proteinExistence type="predicted"/>
<feature type="transmembrane region" description="Helical" evidence="2">
    <location>
        <begin position="140"/>
        <end position="161"/>
    </location>
</feature>
<dbReference type="PANTHER" id="PTHR35283">
    <property type="entry name" value="T12C22.21 PROTEIN"/>
    <property type="match status" value="1"/>
</dbReference>
<keyword evidence="2" id="KW-0472">Membrane</keyword>
<dbReference type="AlphaFoldDB" id="A0A8J4B1Q2"/>
<organism evidence="3 4">
    <name type="scientific">Volvox africanus</name>
    <dbReference type="NCBI Taxonomy" id="51714"/>
    <lineage>
        <taxon>Eukaryota</taxon>
        <taxon>Viridiplantae</taxon>
        <taxon>Chlorophyta</taxon>
        <taxon>core chlorophytes</taxon>
        <taxon>Chlorophyceae</taxon>
        <taxon>CS clade</taxon>
        <taxon>Chlamydomonadales</taxon>
        <taxon>Volvocaceae</taxon>
        <taxon>Volvox</taxon>
    </lineage>
</organism>
<feature type="transmembrane region" description="Helical" evidence="2">
    <location>
        <begin position="109"/>
        <end position="128"/>
    </location>
</feature>
<keyword evidence="2" id="KW-1133">Transmembrane helix</keyword>
<comment type="caution">
    <text evidence="3">The sequence shown here is derived from an EMBL/GenBank/DDBJ whole genome shotgun (WGS) entry which is preliminary data.</text>
</comment>
<sequence length="259" mass="27494">MLSMKLFVQRRPLPFSNWSRDTRAQATEAGKTSAASQSSRPAPGPRPPATGRPVLPPRPVSGMPPRPGVILGPDGQPLEVVPVEQTGEDAWAGVARVDRGDKQEFDWRSVATLAAGDLAALMIFAAAGRANHGETISVETFTTALPFVIGWFSTTPFLGGFGADACKKGVPAAALTAAKCWAVGIPAGVVLRGLFRGYVPPLPFILVGLAVNGVLLVGWRSALAAFTKSEEPASVKTRKDKKGNPLEFLELLMSLTRRW</sequence>
<feature type="transmembrane region" description="Helical" evidence="2">
    <location>
        <begin position="201"/>
        <end position="219"/>
    </location>
</feature>
<dbReference type="Proteomes" id="UP000747399">
    <property type="component" value="Unassembled WGS sequence"/>
</dbReference>
<evidence type="ECO:0000313" key="3">
    <source>
        <dbReference type="EMBL" id="GIL51201.1"/>
    </source>
</evidence>
<keyword evidence="2" id="KW-0812">Transmembrane</keyword>
<reference evidence="3" key="1">
    <citation type="journal article" date="2021" name="Proc. Natl. Acad. Sci. U.S.A.">
        <title>Three genomes in the algal genus Volvox reveal the fate of a haploid sex-determining region after a transition to homothallism.</title>
        <authorList>
            <person name="Yamamoto K."/>
            <person name="Hamaji T."/>
            <person name="Kawai-Toyooka H."/>
            <person name="Matsuzaki R."/>
            <person name="Takahashi F."/>
            <person name="Nishimura Y."/>
            <person name="Kawachi M."/>
            <person name="Noguchi H."/>
            <person name="Minakuchi Y."/>
            <person name="Umen J.G."/>
            <person name="Toyoda A."/>
            <person name="Nozaki H."/>
        </authorList>
    </citation>
    <scope>NUCLEOTIDE SEQUENCE</scope>
    <source>
        <strain evidence="3">NIES-3780</strain>
    </source>
</reference>
<accession>A0A8J4B1Q2</accession>
<name>A0A8J4B1Q2_9CHLO</name>
<dbReference type="Pfam" id="PF11255">
    <property type="entry name" value="DUF3054"/>
    <property type="match status" value="1"/>
</dbReference>
<evidence type="ECO:0000256" key="2">
    <source>
        <dbReference type="SAM" id="Phobius"/>
    </source>
</evidence>
<evidence type="ECO:0000313" key="4">
    <source>
        <dbReference type="Proteomes" id="UP000747399"/>
    </source>
</evidence>
<evidence type="ECO:0000256" key="1">
    <source>
        <dbReference type="SAM" id="MobiDB-lite"/>
    </source>
</evidence>
<feature type="region of interest" description="Disordered" evidence="1">
    <location>
        <begin position="13"/>
        <end position="70"/>
    </location>
</feature>
<protein>
    <recommendedName>
        <fullName evidence="5">DUF3054 domain-containing protein</fullName>
    </recommendedName>
</protein>